<dbReference type="SUPFAM" id="SSF50729">
    <property type="entry name" value="PH domain-like"/>
    <property type="match status" value="1"/>
</dbReference>
<feature type="compositionally biased region" description="Low complexity" evidence="1">
    <location>
        <begin position="233"/>
        <end position="257"/>
    </location>
</feature>
<dbReference type="CDD" id="cd01205">
    <property type="entry name" value="EVH1_WASP-like"/>
    <property type="match status" value="1"/>
</dbReference>
<dbReference type="Pfam" id="PF00568">
    <property type="entry name" value="WH1"/>
    <property type="match status" value="1"/>
</dbReference>
<dbReference type="EMBL" id="CP119951">
    <property type="protein sequence ID" value="WFC94360.1"/>
    <property type="molecule type" value="Genomic_DNA"/>
</dbReference>
<feature type="domain" description="WH1" evidence="2">
    <location>
        <begin position="16"/>
        <end position="126"/>
    </location>
</feature>
<feature type="compositionally biased region" description="Acidic residues" evidence="1">
    <location>
        <begin position="266"/>
        <end position="275"/>
    </location>
</feature>
<dbReference type="AlphaFoldDB" id="A0AAF0DUK4"/>
<evidence type="ECO:0000313" key="3">
    <source>
        <dbReference type="EMBL" id="WFC94360.1"/>
    </source>
</evidence>
<evidence type="ECO:0000259" key="2">
    <source>
        <dbReference type="PROSITE" id="PS50229"/>
    </source>
</evidence>
<organism evidence="3 4">
    <name type="scientific">Malassezia brasiliensis</name>
    <dbReference type="NCBI Taxonomy" id="1821822"/>
    <lineage>
        <taxon>Eukaryota</taxon>
        <taxon>Fungi</taxon>
        <taxon>Dikarya</taxon>
        <taxon>Basidiomycota</taxon>
        <taxon>Ustilaginomycotina</taxon>
        <taxon>Malasseziomycetes</taxon>
        <taxon>Malasseziales</taxon>
        <taxon>Malasseziaceae</taxon>
        <taxon>Malassezia</taxon>
    </lineage>
</organism>
<name>A0AAF0DUK4_9BASI</name>
<proteinExistence type="predicted"/>
<feature type="compositionally biased region" description="Basic and acidic residues" evidence="1">
    <location>
        <begin position="146"/>
        <end position="160"/>
    </location>
</feature>
<reference evidence="3" key="1">
    <citation type="submission" date="2023-03" db="EMBL/GenBank/DDBJ databases">
        <title>Mating type loci evolution in Malassezia.</title>
        <authorList>
            <person name="Coelho M.A."/>
        </authorList>
    </citation>
    <scope>NUCLEOTIDE SEQUENCE</scope>
    <source>
        <strain evidence="3">CBS 14135</strain>
    </source>
</reference>
<evidence type="ECO:0000256" key="1">
    <source>
        <dbReference type="SAM" id="MobiDB-lite"/>
    </source>
</evidence>
<dbReference type="Proteomes" id="UP001216638">
    <property type="component" value="Chromosome 1"/>
</dbReference>
<feature type="compositionally biased region" description="Polar residues" evidence="1">
    <location>
        <begin position="190"/>
        <end position="201"/>
    </location>
</feature>
<dbReference type="SMART" id="SM00461">
    <property type="entry name" value="WH1"/>
    <property type="match status" value="1"/>
</dbReference>
<evidence type="ECO:0000313" key="4">
    <source>
        <dbReference type="Proteomes" id="UP001216638"/>
    </source>
</evidence>
<dbReference type="InterPro" id="IPR000697">
    <property type="entry name" value="WH1/EVH1_dom"/>
</dbReference>
<dbReference type="InterPro" id="IPR011993">
    <property type="entry name" value="PH-like_dom_sf"/>
</dbReference>
<feature type="compositionally biased region" description="Basic and acidic residues" evidence="1">
    <location>
        <begin position="211"/>
        <end position="224"/>
    </location>
</feature>
<feature type="region of interest" description="Disordered" evidence="1">
    <location>
        <begin position="146"/>
        <end position="275"/>
    </location>
</feature>
<dbReference type="InterPro" id="IPR033927">
    <property type="entry name" value="WASPfam_EVH1"/>
</dbReference>
<dbReference type="Gene3D" id="2.30.29.30">
    <property type="entry name" value="Pleckstrin-homology domain (PH domain)/Phosphotyrosine-binding domain (PTB)"/>
    <property type="match status" value="1"/>
</dbReference>
<accession>A0AAF0DUK4</accession>
<protein>
    <recommendedName>
        <fullName evidence="2">WH1 domain-containing protein</fullName>
    </recommendedName>
</protein>
<gene>
    <name evidence="3" type="ORF">MBRA1_000990</name>
</gene>
<dbReference type="PROSITE" id="PS50229">
    <property type="entry name" value="WH1"/>
    <property type="match status" value="1"/>
</dbReference>
<sequence>MPSTFSSSEKSTIKSVLSSSYKIITATPARIYVAYPTPDRWYYTGVEGALAFVRDTKGNFGFRVVDVHHQGNITWEHELYEDFYFYEDKPYFHTFAGDECMIGICYADESGAAQLYKKVQNRAKYAKSSSGSSSFGFAKKLTSKLDWSRSSHGEDKRTKADSPPSPAAAPALRNLPPPVPSAFGIAPSIPQRTVAENSNSPAGPPSIQGKSVKDLKKTETRDSSAPKIGGSAGATPAPAAPSGGEGDLASALASALSQRKGHMGGSDDEESDEDW</sequence>
<keyword evidence="4" id="KW-1185">Reference proteome</keyword>